<sequence>MNQEGSARRRKSLSLEMKSWNLNRRASKQLEHSMDNIQKDIRIRRKSHHFETESISRELNEKLSKTTPSIEEHLALNKNRLASWRERETQRLERRFRSLCTSYLDKDPVDPQLEVYLPRQDLYDENETVNGRKDRSSSIPKEETGDLNMNGSLKTNSLTFESTALPVTESSQNKQLPEEPDLDKQKKDTTSLESVSKEAKSSMTITETIDSVDSKTNDENDNAVHAVKLDEGKQTSDSKLEKNNSTIGKKASESNTNKKLVKKKNNNLRRFSSTGNPLEFRTDKRLSRRSSIAKVAI</sequence>
<keyword evidence="3" id="KW-1185">Reference proteome</keyword>
<gene>
    <name evidence="2" type="ORF">ACJMK2_035893</name>
</gene>
<feature type="region of interest" description="Disordered" evidence="1">
    <location>
        <begin position="115"/>
        <end position="297"/>
    </location>
</feature>
<dbReference type="AlphaFoldDB" id="A0ABD3WFP2"/>
<feature type="compositionally biased region" description="Basic and acidic residues" evidence="1">
    <location>
        <begin position="130"/>
        <end position="144"/>
    </location>
</feature>
<reference evidence="2 3" key="1">
    <citation type="submission" date="2024-11" db="EMBL/GenBank/DDBJ databases">
        <title>Chromosome-level genome assembly of the freshwater bivalve Anodonta woodiana.</title>
        <authorList>
            <person name="Chen X."/>
        </authorList>
    </citation>
    <scope>NUCLEOTIDE SEQUENCE [LARGE SCALE GENOMIC DNA]</scope>
    <source>
        <strain evidence="2">MN2024</strain>
        <tissue evidence="2">Gills</tissue>
    </source>
</reference>
<feature type="compositionally biased region" description="Basic and acidic residues" evidence="1">
    <location>
        <begin position="227"/>
        <end position="242"/>
    </location>
</feature>
<dbReference type="EMBL" id="JBJQND010000006">
    <property type="protein sequence ID" value="KAL3872682.1"/>
    <property type="molecule type" value="Genomic_DNA"/>
</dbReference>
<organism evidence="2 3">
    <name type="scientific">Sinanodonta woodiana</name>
    <name type="common">Chinese pond mussel</name>
    <name type="synonym">Anodonta woodiana</name>
    <dbReference type="NCBI Taxonomy" id="1069815"/>
    <lineage>
        <taxon>Eukaryota</taxon>
        <taxon>Metazoa</taxon>
        <taxon>Spiralia</taxon>
        <taxon>Lophotrochozoa</taxon>
        <taxon>Mollusca</taxon>
        <taxon>Bivalvia</taxon>
        <taxon>Autobranchia</taxon>
        <taxon>Heteroconchia</taxon>
        <taxon>Palaeoheterodonta</taxon>
        <taxon>Unionida</taxon>
        <taxon>Unionoidea</taxon>
        <taxon>Unionidae</taxon>
        <taxon>Unioninae</taxon>
        <taxon>Sinanodonta</taxon>
    </lineage>
</organism>
<comment type="caution">
    <text evidence="2">The sequence shown here is derived from an EMBL/GenBank/DDBJ whole genome shotgun (WGS) entry which is preliminary data.</text>
</comment>
<proteinExistence type="predicted"/>
<name>A0ABD3WFP2_SINWO</name>
<accession>A0ABD3WFP2</accession>
<evidence type="ECO:0000313" key="2">
    <source>
        <dbReference type="EMBL" id="KAL3872682.1"/>
    </source>
</evidence>
<evidence type="ECO:0000313" key="3">
    <source>
        <dbReference type="Proteomes" id="UP001634394"/>
    </source>
</evidence>
<evidence type="ECO:0000256" key="1">
    <source>
        <dbReference type="SAM" id="MobiDB-lite"/>
    </source>
</evidence>
<feature type="compositionally biased region" description="Polar residues" evidence="1">
    <location>
        <begin position="147"/>
        <end position="162"/>
    </location>
</feature>
<protein>
    <submittedName>
        <fullName evidence="2">Uncharacterized protein</fullName>
    </submittedName>
</protein>
<feature type="compositionally biased region" description="Basic and acidic residues" evidence="1">
    <location>
        <begin position="182"/>
        <end position="200"/>
    </location>
</feature>
<dbReference type="Proteomes" id="UP001634394">
    <property type="component" value="Unassembled WGS sequence"/>
</dbReference>
<feature type="compositionally biased region" description="Polar residues" evidence="1">
    <location>
        <begin position="201"/>
        <end position="211"/>
    </location>
</feature>